<dbReference type="Gene3D" id="3.40.50.1820">
    <property type="entry name" value="alpha/beta hydrolase"/>
    <property type="match status" value="1"/>
</dbReference>
<proteinExistence type="predicted"/>
<name>A0A5R9GBH4_9BACL</name>
<dbReference type="SUPFAM" id="SSF53474">
    <property type="entry name" value="alpha/beta-Hydrolases"/>
    <property type="match status" value="1"/>
</dbReference>
<dbReference type="Proteomes" id="UP000309676">
    <property type="component" value="Unassembled WGS sequence"/>
</dbReference>
<evidence type="ECO:0008006" key="3">
    <source>
        <dbReference type="Google" id="ProtNLM"/>
    </source>
</evidence>
<dbReference type="OrthoDB" id="53505at2"/>
<evidence type="ECO:0000313" key="2">
    <source>
        <dbReference type="Proteomes" id="UP000309676"/>
    </source>
</evidence>
<dbReference type="AlphaFoldDB" id="A0A5R9GBH4"/>
<organism evidence="1 2">
    <name type="scientific">Paenibacillus antri</name>
    <dbReference type="NCBI Taxonomy" id="2582848"/>
    <lineage>
        <taxon>Bacteria</taxon>
        <taxon>Bacillati</taxon>
        <taxon>Bacillota</taxon>
        <taxon>Bacilli</taxon>
        <taxon>Bacillales</taxon>
        <taxon>Paenibacillaceae</taxon>
        <taxon>Paenibacillus</taxon>
    </lineage>
</organism>
<protein>
    <recommendedName>
        <fullName evidence="3">Alpha/beta hydrolase</fullName>
    </recommendedName>
</protein>
<sequence length="60" mass="7149">MTEELRFIDRSVFLGLGAYDYLVSPTSRKKIFERSGHYAMLEEPETFDEELLRWMEETQG</sequence>
<reference evidence="1 2" key="1">
    <citation type="submission" date="2019-05" db="EMBL/GenBank/DDBJ databases">
        <authorList>
            <person name="Narsing Rao M.P."/>
            <person name="Li W.J."/>
        </authorList>
    </citation>
    <scope>NUCLEOTIDE SEQUENCE [LARGE SCALE GENOMIC DNA]</scope>
    <source>
        <strain evidence="1 2">SYSU_K30003</strain>
    </source>
</reference>
<dbReference type="EMBL" id="VCIW01000013">
    <property type="protein sequence ID" value="TLS50718.1"/>
    <property type="molecule type" value="Genomic_DNA"/>
</dbReference>
<dbReference type="RefSeq" id="WP_138195751.1">
    <property type="nucleotide sequence ID" value="NZ_VCIW01000013.1"/>
</dbReference>
<dbReference type="InterPro" id="IPR029058">
    <property type="entry name" value="AB_hydrolase_fold"/>
</dbReference>
<comment type="caution">
    <text evidence="1">The sequence shown here is derived from an EMBL/GenBank/DDBJ whole genome shotgun (WGS) entry which is preliminary data.</text>
</comment>
<accession>A0A5R9GBH4</accession>
<evidence type="ECO:0000313" key="1">
    <source>
        <dbReference type="EMBL" id="TLS50718.1"/>
    </source>
</evidence>
<gene>
    <name evidence="1" type="ORF">FE782_18630</name>
</gene>
<keyword evidence="2" id="KW-1185">Reference proteome</keyword>